<feature type="region of interest" description="Disordered" evidence="1">
    <location>
        <begin position="1"/>
        <end position="56"/>
    </location>
</feature>
<comment type="caution">
    <text evidence="2">The sequence shown here is derived from an EMBL/GenBank/DDBJ whole genome shotgun (WGS) entry which is preliminary data.</text>
</comment>
<dbReference type="Proteomes" id="UP000693946">
    <property type="component" value="Linkage Group LG6"/>
</dbReference>
<reference evidence="2 3" key="1">
    <citation type="journal article" date="2021" name="Sci. Rep.">
        <title>Chromosome anchoring in Senegalese sole (Solea senegalensis) reveals sex-associated markers and genome rearrangements in flatfish.</title>
        <authorList>
            <person name="Guerrero-Cozar I."/>
            <person name="Gomez-Garrido J."/>
            <person name="Berbel C."/>
            <person name="Martinez-Blanch J.F."/>
            <person name="Alioto T."/>
            <person name="Claros M.G."/>
            <person name="Gagnaire P.A."/>
            <person name="Manchado M."/>
        </authorList>
    </citation>
    <scope>NUCLEOTIDE SEQUENCE [LARGE SCALE GENOMIC DNA]</scope>
    <source>
        <strain evidence="2">Sse05_10M</strain>
    </source>
</reference>
<dbReference type="GO" id="GO:0000801">
    <property type="term" value="C:central element"/>
    <property type="evidence" value="ECO:0007669"/>
    <property type="project" value="InterPro"/>
</dbReference>
<gene>
    <name evidence="2" type="ORF">JOB18_006152</name>
</gene>
<dbReference type="AlphaFoldDB" id="A0AAV6Q938"/>
<dbReference type="InterPro" id="IPR034609">
    <property type="entry name" value="Syce2"/>
</dbReference>
<sequence length="156" mass="17919">MDSFLESTFRLNSHSTPQSRHEDSQMTQEEDPDISLRKPSNVSMNEFQEPNVSSSIDSITGRMQELVENINNSRTSDQKVMDSFHGKLVEKVTEVSQQMKEHMYTVYEENSHEMQVKLQELSEVLESCTMLHKELQEATHALSSLREGLAINETPE</sequence>
<feature type="compositionally biased region" description="Polar residues" evidence="1">
    <location>
        <begin position="38"/>
        <end position="56"/>
    </location>
</feature>
<dbReference type="EMBL" id="JAGKHQ010000018">
    <property type="protein sequence ID" value="KAG7485250.1"/>
    <property type="molecule type" value="Genomic_DNA"/>
</dbReference>
<evidence type="ECO:0000313" key="3">
    <source>
        <dbReference type="Proteomes" id="UP000693946"/>
    </source>
</evidence>
<protein>
    <recommendedName>
        <fullName evidence="4">Synaptonemal complex central element protein 2</fullName>
    </recommendedName>
</protein>
<proteinExistence type="predicted"/>
<reference evidence="2" key="2">
    <citation type="submission" date="2021-03" db="EMBL/GenBank/DDBJ databases">
        <authorList>
            <person name="Guerrero-Cozar I."/>
            <person name="Gomez-Garrido J."/>
            <person name="Berbel C."/>
            <person name="Martinez-Blanch J.F."/>
            <person name="Alioto T."/>
            <person name="Claros M.G."/>
            <person name="Gagnaire P.A."/>
            <person name="Manchado M."/>
        </authorList>
    </citation>
    <scope>NUCLEOTIDE SEQUENCE</scope>
    <source>
        <strain evidence="2">Sse05_10M</strain>
        <tissue evidence="2">Blood</tissue>
    </source>
</reference>
<feature type="compositionally biased region" description="Polar residues" evidence="1">
    <location>
        <begin position="1"/>
        <end position="18"/>
    </location>
</feature>
<dbReference type="EMBL" id="JAGKHQ010000018">
    <property type="protein sequence ID" value="KAG7485249.1"/>
    <property type="molecule type" value="Genomic_DNA"/>
</dbReference>
<accession>A0AAV6Q938</accession>
<evidence type="ECO:0000313" key="2">
    <source>
        <dbReference type="EMBL" id="KAG7485250.1"/>
    </source>
</evidence>
<dbReference type="GO" id="GO:0007130">
    <property type="term" value="P:synaptonemal complex assembly"/>
    <property type="evidence" value="ECO:0007669"/>
    <property type="project" value="InterPro"/>
</dbReference>
<name>A0AAV6Q938_SOLSE</name>
<keyword evidence="3" id="KW-1185">Reference proteome</keyword>
<evidence type="ECO:0008006" key="4">
    <source>
        <dbReference type="Google" id="ProtNLM"/>
    </source>
</evidence>
<dbReference type="PANTHER" id="PTHR28398">
    <property type="entry name" value="SYNAPTONEMAL COMPLEX CENTRAL ELEMENT PROTEIN 2"/>
    <property type="match status" value="1"/>
</dbReference>
<organism evidence="2 3">
    <name type="scientific">Solea senegalensis</name>
    <name type="common">Senegalese sole</name>
    <dbReference type="NCBI Taxonomy" id="28829"/>
    <lineage>
        <taxon>Eukaryota</taxon>
        <taxon>Metazoa</taxon>
        <taxon>Chordata</taxon>
        <taxon>Craniata</taxon>
        <taxon>Vertebrata</taxon>
        <taxon>Euteleostomi</taxon>
        <taxon>Actinopterygii</taxon>
        <taxon>Neopterygii</taxon>
        <taxon>Teleostei</taxon>
        <taxon>Neoteleostei</taxon>
        <taxon>Acanthomorphata</taxon>
        <taxon>Carangaria</taxon>
        <taxon>Pleuronectiformes</taxon>
        <taxon>Pleuronectoidei</taxon>
        <taxon>Soleidae</taxon>
        <taxon>Solea</taxon>
    </lineage>
</organism>
<dbReference type="PANTHER" id="PTHR28398:SF1">
    <property type="entry name" value="SYNAPTONEMAL COMPLEX CENTRAL ELEMENT PROTEIN 2"/>
    <property type="match status" value="1"/>
</dbReference>
<evidence type="ECO:0000256" key="1">
    <source>
        <dbReference type="SAM" id="MobiDB-lite"/>
    </source>
</evidence>